<evidence type="ECO:0000256" key="3">
    <source>
        <dbReference type="ARBA" id="ARBA00023004"/>
    </source>
</evidence>
<dbReference type="RefSeq" id="XP_044556370.1">
    <property type="nucleotide sequence ID" value="XM_044713882.1"/>
</dbReference>
<dbReference type="InterPro" id="IPR036400">
    <property type="entry name" value="Cyt_B5-like_heme/steroid_sf"/>
</dbReference>
<reference evidence="7 8" key="1">
    <citation type="journal article" date="2019" name="Sci. Rep.">
        <title>Nanopore sequencing improves the draft genome of the human pathogenic amoeba Naegleria fowleri.</title>
        <authorList>
            <person name="Liechti N."/>
            <person name="Schurch N."/>
            <person name="Bruggmann R."/>
            <person name="Wittwer M."/>
        </authorList>
    </citation>
    <scope>NUCLEOTIDE SEQUENCE [LARGE SCALE GENOMIC DNA]</scope>
    <source>
        <strain evidence="7 8">ATCC 30894</strain>
    </source>
</reference>
<dbReference type="VEuPathDB" id="AmoebaDB:NF0093220"/>
<dbReference type="PROSITE" id="PS50255">
    <property type="entry name" value="CYTOCHROME_B5_2"/>
    <property type="match status" value="1"/>
</dbReference>
<feature type="domain" description="Cytochrome b5 heme-binding" evidence="6">
    <location>
        <begin position="77"/>
        <end position="153"/>
    </location>
</feature>
<dbReference type="InterPro" id="IPR018506">
    <property type="entry name" value="Cyt_B5_heme-BS"/>
</dbReference>
<evidence type="ECO:0000313" key="7">
    <source>
        <dbReference type="EMBL" id="KAF0971654.1"/>
    </source>
</evidence>
<evidence type="ECO:0000256" key="4">
    <source>
        <dbReference type="RuleBase" id="RU362121"/>
    </source>
</evidence>
<dbReference type="OMA" id="GHSQLDW"/>
<dbReference type="InterPro" id="IPR051872">
    <property type="entry name" value="Cytochrome_b5/Flavoprotein_Rdt"/>
</dbReference>
<dbReference type="PANTHER" id="PTHR46237:SF1">
    <property type="entry name" value="CYTOCHROME B5 REDUCTASE 4"/>
    <property type="match status" value="1"/>
</dbReference>
<dbReference type="PROSITE" id="PS00191">
    <property type="entry name" value="CYTOCHROME_B5_1"/>
    <property type="match status" value="1"/>
</dbReference>
<sequence>MFSYFFSGSTTKTSNGITPSSSLDSSNNKTIASSNHATNTVVPLRKREKVILKPGFGLRQWSMLTMKMPSPNASSSLGPIPISEVAKHNTVEDAWVILRERVYDITKFLDHHPGGVEILKQVLGTDCTELFDEYHSFVNSDFLLEKCFLGYVKRN</sequence>
<keyword evidence="1 4" id="KW-0349">Heme</keyword>
<name>A0A6A5BC16_NAEFO</name>
<comment type="caution">
    <text evidence="7">The sequence shown here is derived from an EMBL/GenBank/DDBJ whole genome shotgun (WGS) entry which is preliminary data.</text>
</comment>
<feature type="region of interest" description="Disordered" evidence="5">
    <location>
        <begin position="7"/>
        <end position="31"/>
    </location>
</feature>
<dbReference type="Proteomes" id="UP000444721">
    <property type="component" value="Unassembled WGS sequence"/>
</dbReference>
<dbReference type="GeneID" id="68117092"/>
<gene>
    <name evidence="7" type="ORF">FDP41_009877</name>
</gene>
<evidence type="ECO:0000256" key="5">
    <source>
        <dbReference type="SAM" id="MobiDB-lite"/>
    </source>
</evidence>
<dbReference type="OrthoDB" id="432299at2759"/>
<dbReference type="Pfam" id="PF00173">
    <property type="entry name" value="Cyt-b5"/>
    <property type="match status" value="1"/>
</dbReference>
<evidence type="ECO:0000313" key="8">
    <source>
        <dbReference type="Proteomes" id="UP000444721"/>
    </source>
</evidence>
<accession>A0A6A5BC16</accession>
<dbReference type="Gene3D" id="3.10.120.10">
    <property type="entry name" value="Cytochrome b5-like heme/steroid binding domain"/>
    <property type="match status" value="1"/>
</dbReference>
<dbReference type="SMART" id="SM01117">
    <property type="entry name" value="Cyt-b5"/>
    <property type="match status" value="1"/>
</dbReference>
<dbReference type="InterPro" id="IPR001199">
    <property type="entry name" value="Cyt_B5-like_heme/steroid-bd"/>
</dbReference>
<dbReference type="GO" id="GO:0046872">
    <property type="term" value="F:metal ion binding"/>
    <property type="evidence" value="ECO:0007669"/>
    <property type="project" value="UniProtKB-UniRule"/>
</dbReference>
<keyword evidence="3 4" id="KW-0408">Iron</keyword>
<evidence type="ECO:0000259" key="6">
    <source>
        <dbReference type="PROSITE" id="PS50255"/>
    </source>
</evidence>
<dbReference type="AlphaFoldDB" id="A0A6A5BC16"/>
<keyword evidence="2 4" id="KW-0479">Metal-binding</keyword>
<dbReference type="VEuPathDB" id="AmoebaDB:NfTy_080830"/>
<comment type="similarity">
    <text evidence="4">Belongs to the cytochrome b5 family.</text>
</comment>
<evidence type="ECO:0000256" key="1">
    <source>
        <dbReference type="ARBA" id="ARBA00022617"/>
    </source>
</evidence>
<dbReference type="PRINTS" id="PR00363">
    <property type="entry name" value="CYTOCHROMEB5"/>
</dbReference>
<dbReference type="VEuPathDB" id="AmoebaDB:FDP41_009877"/>
<keyword evidence="8" id="KW-1185">Reference proteome</keyword>
<dbReference type="SUPFAM" id="SSF55856">
    <property type="entry name" value="Cytochrome b5-like heme/steroid binding domain"/>
    <property type="match status" value="1"/>
</dbReference>
<protein>
    <recommendedName>
        <fullName evidence="6">Cytochrome b5 heme-binding domain-containing protein</fullName>
    </recommendedName>
</protein>
<dbReference type="GO" id="GO:0005737">
    <property type="term" value="C:cytoplasm"/>
    <property type="evidence" value="ECO:0007669"/>
    <property type="project" value="TreeGrafter"/>
</dbReference>
<dbReference type="GO" id="GO:0004128">
    <property type="term" value="F:cytochrome-b5 reductase activity, acting on NAD(P)H"/>
    <property type="evidence" value="ECO:0007669"/>
    <property type="project" value="TreeGrafter"/>
</dbReference>
<proteinExistence type="inferred from homology"/>
<evidence type="ECO:0000256" key="2">
    <source>
        <dbReference type="ARBA" id="ARBA00022723"/>
    </source>
</evidence>
<dbReference type="EMBL" id="VFQX01000074">
    <property type="protein sequence ID" value="KAF0971654.1"/>
    <property type="molecule type" value="Genomic_DNA"/>
</dbReference>
<dbReference type="PANTHER" id="PTHR46237">
    <property type="entry name" value="CYTOCHROME B5 REDUCTASE 4 FAMILY MEMBER"/>
    <property type="match status" value="1"/>
</dbReference>
<dbReference type="GO" id="GO:0020037">
    <property type="term" value="F:heme binding"/>
    <property type="evidence" value="ECO:0007669"/>
    <property type="project" value="UniProtKB-UniRule"/>
</dbReference>
<organism evidence="7 8">
    <name type="scientific">Naegleria fowleri</name>
    <name type="common">Brain eating amoeba</name>
    <dbReference type="NCBI Taxonomy" id="5763"/>
    <lineage>
        <taxon>Eukaryota</taxon>
        <taxon>Discoba</taxon>
        <taxon>Heterolobosea</taxon>
        <taxon>Tetramitia</taxon>
        <taxon>Eutetramitia</taxon>
        <taxon>Vahlkampfiidae</taxon>
        <taxon>Naegleria</taxon>
    </lineage>
</organism>